<dbReference type="PROSITE" id="PS51257">
    <property type="entry name" value="PROKAR_LIPOPROTEIN"/>
    <property type="match status" value="1"/>
</dbReference>
<feature type="signal peptide" evidence="2">
    <location>
        <begin position="1"/>
        <end position="23"/>
    </location>
</feature>
<feature type="chain" id="PRO_5039244787" description="YtkA-like domain-containing protein" evidence="2">
    <location>
        <begin position="24"/>
        <end position="183"/>
    </location>
</feature>
<protein>
    <recommendedName>
        <fullName evidence="3">YtkA-like domain-containing protein</fullName>
    </recommendedName>
</protein>
<keyword evidence="2" id="KW-0732">Signal</keyword>
<name>A0A0A3HX64_9BACL</name>
<sequence>MKKWLLSLLAVPALLVGCASDEAKVDTNDEPIDAAALEVIVDILTPEEVKVNETIELAAHITQNKENVNDAQSVEFEVWESGFREDAQMIDGELEADGVYKAEITFDHDGVYYMYAHTTARGLHVMPKQKIIVGQPDMSKVKEDDSDNSMDMNMEGHVDTSEADGEMNHTDHDSSDESEHDHE</sequence>
<dbReference type="RefSeq" id="WP_036200315.1">
    <property type="nucleotide sequence ID" value="NZ_AVCY01000007.1"/>
</dbReference>
<keyword evidence="5" id="KW-1185">Reference proteome</keyword>
<evidence type="ECO:0000313" key="4">
    <source>
        <dbReference type="EMBL" id="KGR75780.1"/>
    </source>
</evidence>
<dbReference type="STRING" id="1384057.CD33_09765"/>
<feature type="compositionally biased region" description="Basic and acidic residues" evidence="1">
    <location>
        <begin position="154"/>
        <end position="183"/>
    </location>
</feature>
<dbReference type="Pfam" id="PF13115">
    <property type="entry name" value="YtkA"/>
    <property type="match status" value="1"/>
</dbReference>
<evidence type="ECO:0000313" key="5">
    <source>
        <dbReference type="Proteomes" id="UP000030408"/>
    </source>
</evidence>
<feature type="region of interest" description="Disordered" evidence="1">
    <location>
        <begin position="135"/>
        <end position="183"/>
    </location>
</feature>
<dbReference type="AlphaFoldDB" id="A0A0A3HX64"/>
<organism evidence="4 5">
    <name type="scientific">Ureibacillus sinduriensis BLB-1 = JCM 15800</name>
    <dbReference type="NCBI Taxonomy" id="1384057"/>
    <lineage>
        <taxon>Bacteria</taxon>
        <taxon>Bacillati</taxon>
        <taxon>Bacillota</taxon>
        <taxon>Bacilli</taxon>
        <taxon>Bacillales</taxon>
        <taxon>Caryophanaceae</taxon>
        <taxon>Ureibacillus</taxon>
    </lineage>
</organism>
<dbReference type="Proteomes" id="UP000030408">
    <property type="component" value="Unassembled WGS sequence"/>
</dbReference>
<accession>A0A0A3HX64</accession>
<evidence type="ECO:0000256" key="1">
    <source>
        <dbReference type="SAM" id="MobiDB-lite"/>
    </source>
</evidence>
<evidence type="ECO:0000256" key="2">
    <source>
        <dbReference type="SAM" id="SignalP"/>
    </source>
</evidence>
<dbReference type="eggNOG" id="ENOG5032Y2F">
    <property type="taxonomic scope" value="Bacteria"/>
</dbReference>
<gene>
    <name evidence="4" type="ORF">CD33_09765</name>
</gene>
<comment type="caution">
    <text evidence="4">The sequence shown here is derived from an EMBL/GenBank/DDBJ whole genome shotgun (WGS) entry which is preliminary data.</text>
</comment>
<evidence type="ECO:0000259" key="3">
    <source>
        <dbReference type="Pfam" id="PF13115"/>
    </source>
</evidence>
<feature type="domain" description="YtkA-like" evidence="3">
    <location>
        <begin position="39"/>
        <end position="117"/>
    </location>
</feature>
<dbReference type="OrthoDB" id="2679563at2"/>
<proteinExistence type="predicted"/>
<reference evidence="4 5" key="1">
    <citation type="submission" date="2014-02" db="EMBL/GenBank/DDBJ databases">
        <title>Draft genome sequence of Lysinibacillus sinduriensis JCM 15800.</title>
        <authorList>
            <person name="Zhang F."/>
            <person name="Wang G."/>
            <person name="Zhang L."/>
        </authorList>
    </citation>
    <scope>NUCLEOTIDE SEQUENCE [LARGE SCALE GENOMIC DNA]</scope>
    <source>
        <strain evidence="4 5">JCM 15800</strain>
    </source>
</reference>
<dbReference type="InterPro" id="IPR032693">
    <property type="entry name" value="YtkA-like_dom"/>
</dbReference>
<dbReference type="EMBL" id="JPVO01000049">
    <property type="protein sequence ID" value="KGR75780.1"/>
    <property type="molecule type" value="Genomic_DNA"/>
</dbReference>